<protein>
    <submittedName>
        <fullName evidence="2">Uncharacterized protein</fullName>
    </submittedName>
</protein>
<proteinExistence type="predicted"/>
<accession>A0A1R3HC28</accession>
<keyword evidence="3" id="KW-1185">Reference proteome</keyword>
<sequence length="39" mass="4503">MPPPQLPFSSVFLSDQDSHEKKRNQPYPKQRISDFGEGN</sequence>
<dbReference type="EMBL" id="AWUE01020516">
    <property type="protein sequence ID" value="OMO67891.1"/>
    <property type="molecule type" value="Genomic_DNA"/>
</dbReference>
<gene>
    <name evidence="2" type="ORF">COLO4_29973</name>
</gene>
<name>A0A1R3HC28_9ROSI</name>
<evidence type="ECO:0000313" key="3">
    <source>
        <dbReference type="Proteomes" id="UP000187203"/>
    </source>
</evidence>
<evidence type="ECO:0000256" key="1">
    <source>
        <dbReference type="SAM" id="MobiDB-lite"/>
    </source>
</evidence>
<evidence type="ECO:0000313" key="2">
    <source>
        <dbReference type="EMBL" id="OMO67891.1"/>
    </source>
</evidence>
<organism evidence="2 3">
    <name type="scientific">Corchorus olitorius</name>
    <dbReference type="NCBI Taxonomy" id="93759"/>
    <lineage>
        <taxon>Eukaryota</taxon>
        <taxon>Viridiplantae</taxon>
        <taxon>Streptophyta</taxon>
        <taxon>Embryophyta</taxon>
        <taxon>Tracheophyta</taxon>
        <taxon>Spermatophyta</taxon>
        <taxon>Magnoliopsida</taxon>
        <taxon>eudicotyledons</taxon>
        <taxon>Gunneridae</taxon>
        <taxon>Pentapetalae</taxon>
        <taxon>rosids</taxon>
        <taxon>malvids</taxon>
        <taxon>Malvales</taxon>
        <taxon>Malvaceae</taxon>
        <taxon>Grewioideae</taxon>
        <taxon>Apeibeae</taxon>
        <taxon>Corchorus</taxon>
    </lineage>
</organism>
<reference evidence="3" key="1">
    <citation type="submission" date="2013-09" db="EMBL/GenBank/DDBJ databases">
        <title>Corchorus olitorius genome sequencing.</title>
        <authorList>
            <person name="Alam M."/>
            <person name="Haque M.S."/>
            <person name="Islam M.S."/>
            <person name="Emdad E.M."/>
            <person name="Islam M.M."/>
            <person name="Ahmed B."/>
            <person name="Halim A."/>
            <person name="Hossen Q.M.M."/>
            <person name="Hossain M.Z."/>
            <person name="Ahmed R."/>
            <person name="Khan M.M."/>
            <person name="Islam R."/>
            <person name="Rashid M.M."/>
            <person name="Khan S.A."/>
            <person name="Rahman M.S."/>
            <person name="Alam M."/>
            <person name="Yahiya A.S."/>
            <person name="Khan M.S."/>
            <person name="Azam M.S."/>
            <person name="Haque T."/>
            <person name="Lashkar M.Z.H."/>
            <person name="Akhand A.I."/>
            <person name="Morshed G."/>
            <person name="Roy S."/>
            <person name="Uddin K.S."/>
            <person name="Rabeya T."/>
            <person name="Hossain A.S."/>
            <person name="Chowdhury A."/>
            <person name="Snigdha A.R."/>
            <person name="Mortoza M.S."/>
            <person name="Matin S.A."/>
            <person name="Hoque S.M.E."/>
            <person name="Islam M.K."/>
            <person name="Roy D.K."/>
            <person name="Haider R."/>
            <person name="Moosa M.M."/>
            <person name="Elias S.M."/>
            <person name="Hasan A.M."/>
            <person name="Jahan S."/>
            <person name="Shafiuddin M."/>
            <person name="Mahmood N."/>
            <person name="Shommy N.S."/>
        </authorList>
    </citation>
    <scope>NUCLEOTIDE SEQUENCE [LARGE SCALE GENOMIC DNA]</scope>
    <source>
        <strain evidence="3">cv. O-4</strain>
    </source>
</reference>
<comment type="caution">
    <text evidence="2">The sequence shown here is derived from an EMBL/GenBank/DDBJ whole genome shotgun (WGS) entry which is preliminary data.</text>
</comment>
<dbReference type="AlphaFoldDB" id="A0A1R3HC28"/>
<feature type="region of interest" description="Disordered" evidence="1">
    <location>
        <begin position="1"/>
        <end position="39"/>
    </location>
</feature>
<dbReference type="Proteomes" id="UP000187203">
    <property type="component" value="Unassembled WGS sequence"/>
</dbReference>